<organism evidence="13 17">
    <name type="scientific">Aureobasidium pullulans</name>
    <name type="common">Black yeast</name>
    <name type="synonym">Pullularia pullulans</name>
    <dbReference type="NCBI Taxonomy" id="5580"/>
    <lineage>
        <taxon>Eukaryota</taxon>
        <taxon>Fungi</taxon>
        <taxon>Dikarya</taxon>
        <taxon>Ascomycota</taxon>
        <taxon>Pezizomycotina</taxon>
        <taxon>Dothideomycetes</taxon>
        <taxon>Dothideomycetidae</taxon>
        <taxon>Dothideales</taxon>
        <taxon>Saccotheciaceae</taxon>
        <taxon>Aureobasidium</taxon>
    </lineage>
</organism>
<feature type="transmembrane region" description="Helical" evidence="8">
    <location>
        <begin position="314"/>
        <end position="334"/>
    </location>
</feature>
<comment type="caution">
    <text evidence="13">The sequence shown here is derived from an EMBL/GenBank/DDBJ whole genome shotgun (WGS) entry which is preliminary data.</text>
</comment>
<name>A0A4S9TXI0_AURPU</name>
<dbReference type="Pfam" id="PF02535">
    <property type="entry name" value="Zip"/>
    <property type="match status" value="1"/>
</dbReference>
<keyword evidence="3 8" id="KW-0813">Transport</keyword>
<evidence type="ECO:0000313" key="15">
    <source>
        <dbReference type="Proteomes" id="UP000304928"/>
    </source>
</evidence>
<comment type="subcellular location">
    <subcellularLocation>
        <location evidence="1 8">Membrane</location>
        <topology evidence="1 8">Multi-pass membrane protein</topology>
    </subcellularLocation>
</comment>
<feature type="transmembrane region" description="Helical" evidence="8">
    <location>
        <begin position="51"/>
        <end position="70"/>
    </location>
</feature>
<dbReference type="AlphaFoldDB" id="A0A4S9TXI0"/>
<feature type="transmembrane region" description="Helical" evidence="8">
    <location>
        <begin position="82"/>
        <end position="105"/>
    </location>
</feature>
<reference evidence="15 16" key="1">
    <citation type="submission" date="2018-10" db="EMBL/GenBank/DDBJ databases">
        <title>Fifty Aureobasidium pullulans genomes reveal a recombining polyextremotolerant generalist.</title>
        <authorList>
            <person name="Gostincar C."/>
            <person name="Turk M."/>
            <person name="Zajc J."/>
            <person name="Gunde-Cimerman N."/>
        </authorList>
    </citation>
    <scope>NUCLEOTIDE SEQUENCE [LARGE SCALE GENOMIC DNA]</scope>
    <source>
        <strain evidence="11 15">EXF-10507</strain>
        <strain evidence="10 19">EXF-10796</strain>
        <strain evidence="14 16">EXF-3380</strain>
        <strain evidence="13 17">EXF-3863</strain>
        <strain evidence="12 18">EXF-9785</strain>
    </source>
</reference>
<keyword evidence="7 8" id="KW-0472">Membrane</keyword>
<dbReference type="GO" id="GO:0005886">
    <property type="term" value="C:plasma membrane"/>
    <property type="evidence" value="ECO:0007669"/>
    <property type="project" value="TreeGrafter"/>
</dbReference>
<dbReference type="GO" id="GO:0071578">
    <property type="term" value="P:zinc ion import across plasma membrane"/>
    <property type="evidence" value="ECO:0007669"/>
    <property type="project" value="TreeGrafter"/>
</dbReference>
<dbReference type="PANTHER" id="PTHR11040:SF69">
    <property type="entry name" value="ZINC-REGULATED TRANSPORTER 2"/>
    <property type="match status" value="1"/>
</dbReference>
<keyword evidence="5 8" id="KW-1133">Transmembrane helix</keyword>
<feature type="compositionally biased region" description="Basic and acidic residues" evidence="9">
    <location>
        <begin position="165"/>
        <end position="183"/>
    </location>
</feature>
<evidence type="ECO:0000256" key="6">
    <source>
        <dbReference type="ARBA" id="ARBA00023065"/>
    </source>
</evidence>
<dbReference type="EMBL" id="QZBU01000934">
    <property type="protein sequence ID" value="TIA58333.1"/>
    <property type="molecule type" value="Genomic_DNA"/>
</dbReference>
<feature type="region of interest" description="Disordered" evidence="9">
    <location>
        <begin position="156"/>
        <end position="218"/>
    </location>
</feature>
<evidence type="ECO:0000313" key="14">
    <source>
        <dbReference type="EMBL" id="TIA58333.1"/>
    </source>
</evidence>
<evidence type="ECO:0000256" key="9">
    <source>
        <dbReference type="SAM" id="MobiDB-lite"/>
    </source>
</evidence>
<evidence type="ECO:0000313" key="10">
    <source>
        <dbReference type="EMBL" id="THW43439.1"/>
    </source>
</evidence>
<evidence type="ECO:0000256" key="2">
    <source>
        <dbReference type="ARBA" id="ARBA00006939"/>
    </source>
</evidence>
<dbReference type="Proteomes" id="UP000304928">
    <property type="component" value="Unassembled WGS sequence"/>
</dbReference>
<keyword evidence="6 8" id="KW-0406">Ion transport</keyword>
<evidence type="ECO:0000313" key="12">
    <source>
        <dbReference type="EMBL" id="THX41038.1"/>
    </source>
</evidence>
<evidence type="ECO:0000313" key="11">
    <source>
        <dbReference type="EMBL" id="THW91516.1"/>
    </source>
</evidence>
<protein>
    <submittedName>
        <fullName evidence="13">ZIP zinc/iron transport family</fullName>
    </submittedName>
</protein>
<dbReference type="NCBIfam" id="TIGR00820">
    <property type="entry name" value="zip"/>
    <property type="match status" value="1"/>
</dbReference>
<feature type="transmembrane region" description="Helical" evidence="8">
    <location>
        <begin position="252"/>
        <end position="273"/>
    </location>
</feature>
<evidence type="ECO:0000256" key="4">
    <source>
        <dbReference type="ARBA" id="ARBA00022692"/>
    </source>
</evidence>
<feature type="transmembrane region" description="Helical" evidence="8">
    <location>
        <begin position="386"/>
        <end position="405"/>
    </location>
</feature>
<dbReference type="PANTHER" id="PTHR11040">
    <property type="entry name" value="ZINC/IRON TRANSPORTER"/>
    <property type="match status" value="1"/>
</dbReference>
<feature type="transmembrane region" description="Helical" evidence="8">
    <location>
        <begin position="346"/>
        <end position="365"/>
    </location>
</feature>
<feature type="transmembrane region" description="Helical" evidence="8">
    <location>
        <begin position="125"/>
        <end position="144"/>
    </location>
</feature>
<proteinExistence type="inferred from homology"/>
<dbReference type="EMBL" id="QZBM01000034">
    <property type="protein sequence ID" value="THZ29348.1"/>
    <property type="molecule type" value="Genomic_DNA"/>
</dbReference>
<dbReference type="EMBL" id="QZAM01000095">
    <property type="protein sequence ID" value="THW43439.1"/>
    <property type="molecule type" value="Genomic_DNA"/>
</dbReference>
<comment type="similarity">
    <text evidence="2 8">Belongs to the ZIP transporter (TC 2.A.5) family.</text>
</comment>
<sequence length="408" mass="44954">FVCLFGRRFALRLYRNTRQKQASTLFSQFTRVAMSTCQADNDYDGRMGVRISAIFVIGVSSLFATWFPVFAARHRGVGVPEWAFFIAKYFGSGVIIATAFIHLLAPAHEALDDECLTGPIKDYSWVEGIVLMTIFVLFFVELMTMRYAKFGHSHSHGHDDELENHDDLGIKPEPFTDGKKPETVDESEPAFELPPRVSTSTANCPTTPHARGDDHLGHARSHIDNEMTAGWTEVQKQAAGVFGEDYAAQMTALFILEFGVIFHSIFIGLTLAVSGDEFTTLYVVLVFHQSFEGLGLGTRLAAVQWPKSKRWSPYLLGAGYAISTPIAIAIGLGVRQSFAPGSQTTLIANGVFDSISAGILIYTGLVELMAHEFMFSTYMQRANIKTVLTAFFVMCLGAGLMALLGKWA</sequence>
<dbReference type="InterPro" id="IPR004698">
    <property type="entry name" value="Zn/Fe_permease_fun/pln"/>
</dbReference>
<dbReference type="GO" id="GO:0000007">
    <property type="term" value="F:low-affinity zinc ion transmembrane transporter activity"/>
    <property type="evidence" value="ECO:0007669"/>
    <property type="project" value="TreeGrafter"/>
</dbReference>
<evidence type="ECO:0000256" key="8">
    <source>
        <dbReference type="RuleBase" id="RU362088"/>
    </source>
</evidence>
<dbReference type="Proteomes" id="UP000308953">
    <property type="component" value="Unassembled WGS sequence"/>
</dbReference>
<evidence type="ECO:0000256" key="5">
    <source>
        <dbReference type="ARBA" id="ARBA00022989"/>
    </source>
</evidence>
<evidence type="ECO:0000256" key="7">
    <source>
        <dbReference type="ARBA" id="ARBA00023136"/>
    </source>
</evidence>
<evidence type="ECO:0000313" key="18">
    <source>
        <dbReference type="Proteomes" id="UP000308953"/>
    </source>
</evidence>
<accession>A0A4S9TXI0</accession>
<evidence type="ECO:0000256" key="1">
    <source>
        <dbReference type="ARBA" id="ARBA00004141"/>
    </source>
</evidence>
<evidence type="ECO:0000313" key="13">
    <source>
        <dbReference type="EMBL" id="THZ29348.1"/>
    </source>
</evidence>
<dbReference type="InterPro" id="IPR003689">
    <property type="entry name" value="ZIP"/>
</dbReference>
<dbReference type="EMBL" id="QZAV01000040">
    <property type="protein sequence ID" value="THX41038.1"/>
    <property type="molecule type" value="Genomic_DNA"/>
</dbReference>
<gene>
    <name evidence="14" type="ORF">D6C83_03622</name>
    <name evidence="13" type="ORF">D6C91_01549</name>
    <name evidence="12" type="ORF">D6D10_03015</name>
    <name evidence="11" type="ORF">D6D15_03780</name>
    <name evidence="10" type="ORF">D6D21_05376</name>
</gene>
<feature type="compositionally biased region" description="Polar residues" evidence="9">
    <location>
        <begin position="197"/>
        <end position="206"/>
    </location>
</feature>
<evidence type="ECO:0000313" key="17">
    <source>
        <dbReference type="Proteomes" id="UP000308005"/>
    </source>
</evidence>
<evidence type="ECO:0000313" key="16">
    <source>
        <dbReference type="Proteomes" id="UP000304947"/>
    </source>
</evidence>
<evidence type="ECO:0000256" key="3">
    <source>
        <dbReference type="ARBA" id="ARBA00022448"/>
    </source>
</evidence>
<keyword evidence="4 8" id="KW-0812">Transmembrane</keyword>
<dbReference type="EMBL" id="QZAR01000049">
    <property type="protein sequence ID" value="THW91516.1"/>
    <property type="molecule type" value="Genomic_DNA"/>
</dbReference>
<evidence type="ECO:0000313" key="19">
    <source>
        <dbReference type="Proteomes" id="UP000309076"/>
    </source>
</evidence>
<dbReference type="Proteomes" id="UP000308005">
    <property type="component" value="Unassembled WGS sequence"/>
</dbReference>
<dbReference type="Proteomes" id="UP000304947">
    <property type="component" value="Unassembled WGS sequence"/>
</dbReference>
<feature type="transmembrane region" description="Helical" evidence="8">
    <location>
        <begin position="279"/>
        <end position="302"/>
    </location>
</feature>
<feature type="non-terminal residue" evidence="13">
    <location>
        <position position="1"/>
    </location>
</feature>
<dbReference type="Proteomes" id="UP000309076">
    <property type="component" value="Unassembled WGS sequence"/>
</dbReference>